<dbReference type="GO" id="GO:0005886">
    <property type="term" value="C:plasma membrane"/>
    <property type="evidence" value="ECO:0007669"/>
    <property type="project" value="TreeGrafter"/>
</dbReference>
<reference evidence="7" key="1">
    <citation type="submission" date="2016-06" db="UniProtKB">
        <authorList>
            <consortium name="WormBaseParasite"/>
        </authorList>
    </citation>
    <scope>IDENTIFICATION</scope>
</reference>
<evidence type="ECO:0000256" key="2">
    <source>
        <dbReference type="ARBA" id="ARBA00023065"/>
    </source>
</evidence>
<dbReference type="GO" id="GO:0015279">
    <property type="term" value="F:store-operated calcium channel activity"/>
    <property type="evidence" value="ECO:0007669"/>
    <property type="project" value="TreeGrafter"/>
</dbReference>
<dbReference type="PANTHER" id="PTHR10117">
    <property type="entry name" value="TRANSIENT RECEPTOR POTENTIAL CHANNEL"/>
    <property type="match status" value="1"/>
</dbReference>
<dbReference type="GO" id="GO:0034703">
    <property type="term" value="C:cation channel complex"/>
    <property type="evidence" value="ECO:0007669"/>
    <property type="project" value="TreeGrafter"/>
</dbReference>
<keyword evidence="3" id="KW-0407">Ion channel</keyword>
<organism evidence="7">
    <name type="scientific">Soboliphyme baturini</name>
    <dbReference type="NCBI Taxonomy" id="241478"/>
    <lineage>
        <taxon>Eukaryota</taxon>
        <taxon>Metazoa</taxon>
        <taxon>Ecdysozoa</taxon>
        <taxon>Nematoda</taxon>
        <taxon>Enoplea</taxon>
        <taxon>Dorylaimia</taxon>
        <taxon>Dioctophymatida</taxon>
        <taxon>Dioctophymatoidea</taxon>
        <taxon>Soboliphymatidae</taxon>
        <taxon>Soboliphyme</taxon>
    </lineage>
</organism>
<sequence>MARVHRLHWDPDDPAVYFETFFAIGLIMSSWRLFYFFEMDKNFRAVIVSVGRCVRHVFLYICLYTIIIIAFGIGVHFLYKNYAGNVVIINGRRVEQTRYMTTLLSCVRYLYWAWYGYLHPTFKLMVAVGNRGPEETVMENRMVNYAGELICGIYYVITVVALVHLMTSMMAKTASRILANEDIETKYVQCQISAEYFQDSRSVPPPFNLILFTVNGVLYAFRKLINWMKTA</sequence>
<proteinExistence type="predicted"/>
<protein>
    <submittedName>
        <fullName evidence="7">G protein-coupled receptor</fullName>
    </submittedName>
</protein>
<dbReference type="OrthoDB" id="2373987at2759"/>
<dbReference type="PRINTS" id="PR01097">
    <property type="entry name" value="TRNSRECEPTRP"/>
</dbReference>
<evidence type="ECO:0000256" key="4">
    <source>
        <dbReference type="SAM" id="Phobius"/>
    </source>
</evidence>
<keyword evidence="4" id="KW-0812">Transmembrane</keyword>
<dbReference type="GO" id="GO:0051480">
    <property type="term" value="P:regulation of cytosolic calcium ion concentration"/>
    <property type="evidence" value="ECO:0007669"/>
    <property type="project" value="TreeGrafter"/>
</dbReference>
<dbReference type="Proteomes" id="UP000270296">
    <property type="component" value="Unassembled WGS sequence"/>
</dbReference>
<keyword evidence="1" id="KW-0813">Transport</keyword>
<keyword evidence="4" id="KW-0472">Membrane</keyword>
<dbReference type="InterPro" id="IPR002153">
    <property type="entry name" value="TRPC_channel"/>
</dbReference>
<dbReference type="PANTHER" id="PTHR10117:SF50">
    <property type="entry name" value="ANK_REP_REGION DOMAIN-CONTAINING PROTEIN"/>
    <property type="match status" value="1"/>
</dbReference>
<feature type="transmembrane region" description="Helical" evidence="4">
    <location>
        <begin position="57"/>
        <end position="79"/>
    </location>
</feature>
<feature type="transmembrane region" description="Helical" evidence="4">
    <location>
        <begin position="145"/>
        <end position="166"/>
    </location>
</feature>
<feature type="transmembrane region" description="Helical" evidence="4">
    <location>
        <begin position="99"/>
        <end position="118"/>
    </location>
</feature>
<gene>
    <name evidence="5" type="ORF">SBAD_LOCUS3803</name>
</gene>
<evidence type="ECO:0000313" key="7">
    <source>
        <dbReference type="WBParaSite" id="SBAD_0000397301-mRNA-1"/>
    </source>
</evidence>
<evidence type="ECO:0000256" key="3">
    <source>
        <dbReference type="ARBA" id="ARBA00023303"/>
    </source>
</evidence>
<accession>A0A183IJK7</accession>
<feature type="transmembrane region" description="Helical" evidence="4">
    <location>
        <begin position="203"/>
        <end position="221"/>
    </location>
</feature>
<keyword evidence="4" id="KW-1133">Transmembrane helix</keyword>
<dbReference type="GO" id="GO:0007338">
    <property type="term" value="P:single fertilization"/>
    <property type="evidence" value="ECO:0007669"/>
    <property type="project" value="TreeGrafter"/>
</dbReference>
<dbReference type="GO" id="GO:0070679">
    <property type="term" value="F:inositol 1,4,5 trisphosphate binding"/>
    <property type="evidence" value="ECO:0007669"/>
    <property type="project" value="TreeGrafter"/>
</dbReference>
<reference evidence="5 6" key="2">
    <citation type="submission" date="2018-11" db="EMBL/GenBank/DDBJ databases">
        <authorList>
            <consortium name="Pathogen Informatics"/>
        </authorList>
    </citation>
    <scope>NUCLEOTIDE SEQUENCE [LARGE SCALE GENOMIC DNA]</scope>
</reference>
<dbReference type="WBParaSite" id="SBAD_0000397301-mRNA-1">
    <property type="protein sequence ID" value="SBAD_0000397301-mRNA-1"/>
    <property type="gene ID" value="SBAD_0000397301"/>
</dbReference>
<evidence type="ECO:0000313" key="5">
    <source>
        <dbReference type="EMBL" id="VDP02420.1"/>
    </source>
</evidence>
<dbReference type="AlphaFoldDB" id="A0A183IJK7"/>
<name>A0A183IJK7_9BILA</name>
<keyword evidence="6" id="KW-1185">Reference proteome</keyword>
<evidence type="ECO:0000256" key="1">
    <source>
        <dbReference type="ARBA" id="ARBA00022448"/>
    </source>
</evidence>
<evidence type="ECO:0000313" key="6">
    <source>
        <dbReference type="Proteomes" id="UP000270296"/>
    </source>
</evidence>
<dbReference type="EMBL" id="UZAM01007960">
    <property type="protein sequence ID" value="VDP02420.1"/>
    <property type="molecule type" value="Genomic_DNA"/>
</dbReference>
<keyword evidence="2" id="KW-0406">Ion transport</keyword>
<feature type="transmembrane region" description="Helical" evidence="4">
    <location>
        <begin position="15"/>
        <end position="37"/>
    </location>
</feature>